<protein>
    <submittedName>
        <fullName evidence="1">DNA-binding protein</fullName>
    </submittedName>
</protein>
<dbReference type="EMBL" id="CP014699">
    <property type="protein sequence ID" value="AND79363.1"/>
    <property type="molecule type" value="Genomic_DNA"/>
</dbReference>
<proteinExistence type="predicted"/>
<dbReference type="RefSeq" id="WP_067062019.1">
    <property type="nucleotide sequence ID" value="NZ_CP014699.1"/>
</dbReference>
<dbReference type="STRING" id="1811193.A0O21_04620"/>
<dbReference type="OrthoDB" id="3197351at2"/>
<dbReference type="Pfam" id="PF16264">
    <property type="entry name" value="SatD"/>
    <property type="match status" value="1"/>
</dbReference>
<accession>A0A172Q791</accession>
<evidence type="ECO:0000313" key="2">
    <source>
        <dbReference type="Proteomes" id="UP000077317"/>
    </source>
</evidence>
<dbReference type="GO" id="GO:0003677">
    <property type="term" value="F:DNA binding"/>
    <property type="evidence" value="ECO:0007669"/>
    <property type="project" value="UniProtKB-KW"/>
</dbReference>
<keyword evidence="1" id="KW-0238">DNA-binding</keyword>
<dbReference type="Proteomes" id="UP000077317">
    <property type="component" value="Chromosome"/>
</dbReference>
<dbReference type="KEGG" id="spat:A0O21_04620"/>
<sequence length="225" mass="24929">MIYTAVIGDLIDSKKLEKREEVQEQLLNLMKKINRKYHSVIVSPFTVTTGDEFQALLTPCHSIFQLIDEITAALDPVEVRFGLGIGRMSTPINKEQSIGSDGPAFWLARAAIDSIHDKNDYGTSHIALHCDSPLVQSTVNSLLSSGDFIKSKWTANQAAILRTLLAKGIYQEQFEHQKIAETLGIKPSGFTKRLKASGLKHYLRSRNAAAAVILNTVQNKEDNHA</sequence>
<keyword evidence="2" id="KW-1185">Reference proteome</keyword>
<reference evidence="2" key="2">
    <citation type="submission" date="2016-03" db="EMBL/GenBank/DDBJ databases">
        <title>Streptococcus antelopensis sp. nov., isolated from the feces of the Tibetan antelope (Pantholops hodgsonii) in Hoh Xil National Nature Reserve, Qinghai, China.</title>
        <authorList>
            <person name="Bai X."/>
        </authorList>
    </citation>
    <scope>NUCLEOTIDE SEQUENCE [LARGE SCALE GENOMIC DNA]</scope>
    <source>
        <strain evidence="2">TA 26</strain>
    </source>
</reference>
<evidence type="ECO:0000313" key="1">
    <source>
        <dbReference type="EMBL" id="AND79363.1"/>
    </source>
</evidence>
<dbReference type="InterPro" id="IPR032580">
    <property type="entry name" value="SatD"/>
</dbReference>
<reference evidence="1 2" key="1">
    <citation type="journal article" date="2016" name="Int. J. Syst. Evol. Microbiol.">
        <title>Streptococcuspantholopis sp. nov., isolated from faeces of the Tibetan antelope (Pantholops hodgsonii).</title>
        <authorList>
            <person name="Bai X."/>
            <person name="Xiong Y."/>
            <person name="Lu S."/>
            <person name="Jin D."/>
            <person name="Lai X."/>
            <person name="Yang J."/>
            <person name="Niu L."/>
            <person name="Hu S."/>
            <person name="Meng X."/>
            <person name="Pu J."/>
            <person name="Ye C."/>
            <person name="Xu J."/>
        </authorList>
    </citation>
    <scope>NUCLEOTIDE SEQUENCE [LARGE SCALE GENOMIC DNA]</scope>
    <source>
        <strain evidence="1 2">TA 26</strain>
    </source>
</reference>
<dbReference type="AlphaFoldDB" id="A0A172Q791"/>
<gene>
    <name evidence="1" type="ORF">A0O21_04620</name>
</gene>
<organism evidence="1 2">
    <name type="scientific">Streptococcus pantholopis</name>
    <dbReference type="NCBI Taxonomy" id="1811193"/>
    <lineage>
        <taxon>Bacteria</taxon>
        <taxon>Bacillati</taxon>
        <taxon>Bacillota</taxon>
        <taxon>Bacilli</taxon>
        <taxon>Lactobacillales</taxon>
        <taxon>Streptococcaceae</taxon>
        <taxon>Streptococcus</taxon>
    </lineage>
</organism>
<name>A0A172Q791_9STRE</name>